<dbReference type="CDD" id="cd02440">
    <property type="entry name" value="AdoMet_MTases"/>
    <property type="match status" value="1"/>
</dbReference>
<dbReference type="OrthoDB" id="9769602at2"/>
<dbReference type="PANTHER" id="PTHR44068">
    <property type="entry name" value="ZGC:194242"/>
    <property type="match status" value="1"/>
</dbReference>
<comment type="caution">
    <text evidence="3">The sequence shown here is derived from an EMBL/GenBank/DDBJ whole genome shotgun (WGS) entry which is preliminary data.</text>
</comment>
<proteinExistence type="predicted"/>
<evidence type="ECO:0000313" key="4">
    <source>
        <dbReference type="Proteomes" id="UP000188929"/>
    </source>
</evidence>
<keyword evidence="3" id="KW-0489">Methyltransferase</keyword>
<evidence type="ECO:0000313" key="3">
    <source>
        <dbReference type="EMBL" id="ONH25531.1"/>
    </source>
</evidence>
<dbReference type="AlphaFoldDB" id="A0A1V2I6E6"/>
<accession>A0A1V2I6E6</accession>
<sequence>MPERDANIKAVLRYYDRTESRLGYLYLLRGTKHFGWYEAGDSGWRFSPAMRRMEHQLGRRLGLDAGSRVLDAGCGMGEVARTMAADFGLDVTGIDILDFNLDEARRRSERAELTSSTRFVEGDYHDLSQFEDRAFDGVYTMETFVHAADPERVLAEFHRVLRPGGRLVMFEYSRTPAEQLEPVARAAFDAVCELGAMPAWHRLNHGDLENLLAVASFKVEPVEDVTARMLPMLRAFAALGRVPYATARRLGKTEKAVNAMSGVEMWKHQDAWRYNIYTATKNA</sequence>
<dbReference type="Proteomes" id="UP000188929">
    <property type="component" value="Unassembled WGS sequence"/>
</dbReference>
<organism evidence="3 4">
    <name type="scientific">Pseudofrankia asymbiotica</name>
    <dbReference type="NCBI Taxonomy" id="1834516"/>
    <lineage>
        <taxon>Bacteria</taxon>
        <taxon>Bacillati</taxon>
        <taxon>Actinomycetota</taxon>
        <taxon>Actinomycetes</taxon>
        <taxon>Frankiales</taxon>
        <taxon>Frankiaceae</taxon>
        <taxon>Pseudofrankia</taxon>
    </lineage>
</organism>
<dbReference type="GO" id="GO:0032259">
    <property type="term" value="P:methylation"/>
    <property type="evidence" value="ECO:0007669"/>
    <property type="project" value="UniProtKB-KW"/>
</dbReference>
<feature type="domain" description="Methyltransferase type 11" evidence="2">
    <location>
        <begin position="70"/>
        <end position="169"/>
    </location>
</feature>
<dbReference type="InterPro" id="IPR029063">
    <property type="entry name" value="SAM-dependent_MTases_sf"/>
</dbReference>
<dbReference type="SUPFAM" id="SSF53335">
    <property type="entry name" value="S-adenosyl-L-methionine-dependent methyltransferases"/>
    <property type="match status" value="1"/>
</dbReference>
<keyword evidence="4" id="KW-1185">Reference proteome</keyword>
<dbReference type="RefSeq" id="WP_076820264.1">
    <property type="nucleotide sequence ID" value="NZ_MOMC01000059.1"/>
</dbReference>
<dbReference type="InterPro" id="IPR013216">
    <property type="entry name" value="Methyltransf_11"/>
</dbReference>
<dbReference type="GO" id="GO:0006696">
    <property type="term" value="P:ergosterol biosynthetic process"/>
    <property type="evidence" value="ECO:0007669"/>
    <property type="project" value="TreeGrafter"/>
</dbReference>
<protein>
    <submittedName>
        <fullName evidence="3">Methyltransferase type 11</fullName>
    </submittedName>
</protein>
<dbReference type="STRING" id="1834516.BL253_27410"/>
<dbReference type="InterPro" id="IPR050447">
    <property type="entry name" value="Erg6_SMT_methyltransf"/>
</dbReference>
<dbReference type="EMBL" id="MOMC01000059">
    <property type="protein sequence ID" value="ONH25531.1"/>
    <property type="molecule type" value="Genomic_DNA"/>
</dbReference>
<gene>
    <name evidence="3" type="ORF">BL253_27410</name>
</gene>
<dbReference type="Gene3D" id="3.40.50.150">
    <property type="entry name" value="Vaccinia Virus protein VP39"/>
    <property type="match status" value="1"/>
</dbReference>
<dbReference type="PANTHER" id="PTHR44068:SF1">
    <property type="entry name" value="HYPOTHETICAL LOC100005854"/>
    <property type="match status" value="1"/>
</dbReference>
<dbReference type="Pfam" id="PF08241">
    <property type="entry name" value="Methyltransf_11"/>
    <property type="match status" value="1"/>
</dbReference>
<evidence type="ECO:0000259" key="2">
    <source>
        <dbReference type="Pfam" id="PF08241"/>
    </source>
</evidence>
<reference evidence="4" key="1">
    <citation type="submission" date="2016-10" db="EMBL/GenBank/DDBJ databases">
        <title>Frankia sp. NRRL B-16386 Genome sequencing.</title>
        <authorList>
            <person name="Ghodhbane-Gtari F."/>
            <person name="Swanson E."/>
            <person name="Gueddou A."/>
            <person name="Hezbri K."/>
            <person name="Ktari K."/>
            <person name="Nouioui I."/>
            <person name="Morris K."/>
            <person name="Simpson S."/>
            <person name="Abebe-Akele F."/>
            <person name="Thomas K."/>
            <person name="Gtari M."/>
            <person name="Tisa L.S."/>
        </authorList>
    </citation>
    <scope>NUCLEOTIDE SEQUENCE [LARGE SCALE GENOMIC DNA]</scope>
    <source>
        <strain evidence="4">NRRL B-16386</strain>
    </source>
</reference>
<evidence type="ECO:0000256" key="1">
    <source>
        <dbReference type="ARBA" id="ARBA00022679"/>
    </source>
</evidence>
<dbReference type="GO" id="GO:0003838">
    <property type="term" value="F:sterol 24-C-methyltransferase activity"/>
    <property type="evidence" value="ECO:0007669"/>
    <property type="project" value="TreeGrafter"/>
</dbReference>
<keyword evidence="1 3" id="KW-0808">Transferase</keyword>
<name>A0A1V2I6E6_9ACTN</name>